<dbReference type="HOGENOM" id="CLU_1906390_0_0_1"/>
<dbReference type="Proteomes" id="UP000054337">
    <property type="component" value="Unassembled WGS sequence"/>
</dbReference>
<dbReference type="EMBL" id="KI968707">
    <property type="protein sequence ID" value="EUN30213.1"/>
    <property type="molecule type" value="Genomic_DNA"/>
</dbReference>
<keyword evidence="2" id="KW-1185">Reference proteome</keyword>
<proteinExistence type="predicted"/>
<dbReference type="OrthoDB" id="3678504at2759"/>
<gene>
    <name evidence="1" type="ORF">COCVIDRAFT_90920</name>
</gene>
<dbReference type="RefSeq" id="XP_014559803.1">
    <property type="nucleotide sequence ID" value="XM_014704317.1"/>
</dbReference>
<dbReference type="GeneID" id="26259277"/>
<organism evidence="1 2">
    <name type="scientific">Bipolaris victoriae (strain FI3)</name>
    <name type="common">Victoria blight of oats agent</name>
    <name type="synonym">Cochliobolus victoriae</name>
    <dbReference type="NCBI Taxonomy" id="930091"/>
    <lineage>
        <taxon>Eukaryota</taxon>
        <taxon>Fungi</taxon>
        <taxon>Dikarya</taxon>
        <taxon>Ascomycota</taxon>
        <taxon>Pezizomycotina</taxon>
        <taxon>Dothideomycetes</taxon>
        <taxon>Pleosporomycetidae</taxon>
        <taxon>Pleosporales</taxon>
        <taxon>Pleosporineae</taxon>
        <taxon>Pleosporaceae</taxon>
        <taxon>Bipolaris</taxon>
    </lineage>
</organism>
<name>W7EHS3_BIPV3</name>
<evidence type="ECO:0000313" key="2">
    <source>
        <dbReference type="Proteomes" id="UP000054337"/>
    </source>
</evidence>
<protein>
    <submittedName>
        <fullName evidence="1">Uncharacterized protein</fullName>
    </submittedName>
</protein>
<sequence length="133" mass="14469">MAAPVHPQLSSLAIPSPNSTTYEADIAAVVAYARSHPAPVTAMDTTIAAAPVKECGAYTRMGDNSGTLTYTSEVCKDTAGFEHMEDFFNWYCDLCIVFDGTACQGAIRWNGTRTHRGYDDKHHVHGAQSYFCN</sequence>
<dbReference type="AlphaFoldDB" id="W7EHS3"/>
<evidence type="ECO:0000313" key="1">
    <source>
        <dbReference type="EMBL" id="EUN30213.1"/>
    </source>
</evidence>
<reference evidence="1 2" key="1">
    <citation type="journal article" date="2013" name="PLoS Genet.">
        <title>Comparative genome structure, secondary metabolite, and effector coding capacity across Cochliobolus pathogens.</title>
        <authorList>
            <person name="Condon B.J."/>
            <person name="Leng Y."/>
            <person name="Wu D."/>
            <person name="Bushley K.E."/>
            <person name="Ohm R.A."/>
            <person name="Otillar R."/>
            <person name="Martin J."/>
            <person name="Schackwitz W."/>
            <person name="Grimwood J."/>
            <person name="MohdZainudin N."/>
            <person name="Xue C."/>
            <person name="Wang R."/>
            <person name="Manning V.A."/>
            <person name="Dhillon B."/>
            <person name="Tu Z.J."/>
            <person name="Steffenson B.J."/>
            <person name="Salamov A."/>
            <person name="Sun H."/>
            <person name="Lowry S."/>
            <person name="LaButti K."/>
            <person name="Han J."/>
            <person name="Copeland A."/>
            <person name="Lindquist E."/>
            <person name="Barry K."/>
            <person name="Schmutz J."/>
            <person name="Baker S.E."/>
            <person name="Ciuffetti L.M."/>
            <person name="Grigoriev I.V."/>
            <person name="Zhong S."/>
            <person name="Turgeon B.G."/>
        </authorList>
    </citation>
    <scope>NUCLEOTIDE SEQUENCE [LARGE SCALE GENOMIC DNA]</scope>
    <source>
        <strain evidence="1 2">FI3</strain>
    </source>
</reference>
<accession>W7EHS3</accession>